<dbReference type="EMBL" id="BDIP01008856">
    <property type="protein sequence ID" value="GIQ92048.1"/>
    <property type="molecule type" value="Genomic_DNA"/>
</dbReference>
<evidence type="ECO:0000313" key="1">
    <source>
        <dbReference type="EMBL" id="GIQ92048.1"/>
    </source>
</evidence>
<sequence>MTPIQGKPITPEFLAGCAAKASVSDRLVSGILSNHTPDSALLNPLPPNAHTWSLQLDNWKATSQASSGRCWLFALSNLMRGK</sequence>
<proteinExistence type="predicted"/>
<dbReference type="InterPro" id="IPR038765">
    <property type="entry name" value="Papain-like_cys_pep_sf"/>
</dbReference>
<dbReference type="InterPro" id="IPR004134">
    <property type="entry name" value="Peptidase_C1B"/>
</dbReference>
<protein>
    <submittedName>
        <fullName evidence="1">Peptidase C1B, bleomycin hydrolase</fullName>
    </submittedName>
</protein>
<organism evidence="1 2">
    <name type="scientific">Kipferlia bialata</name>
    <dbReference type="NCBI Taxonomy" id="797122"/>
    <lineage>
        <taxon>Eukaryota</taxon>
        <taxon>Metamonada</taxon>
        <taxon>Carpediemonas-like organisms</taxon>
        <taxon>Kipferlia</taxon>
    </lineage>
</organism>
<dbReference type="Gene3D" id="3.90.70.10">
    <property type="entry name" value="Cysteine proteinases"/>
    <property type="match status" value="1"/>
</dbReference>
<dbReference type="AlphaFoldDB" id="A0A9K3DDN5"/>
<feature type="non-terminal residue" evidence="1">
    <location>
        <position position="82"/>
    </location>
</feature>
<dbReference type="SUPFAM" id="SSF54001">
    <property type="entry name" value="Cysteine proteinases"/>
    <property type="match status" value="1"/>
</dbReference>
<accession>A0A9K3DDN5</accession>
<evidence type="ECO:0000313" key="2">
    <source>
        <dbReference type="Proteomes" id="UP000265618"/>
    </source>
</evidence>
<keyword evidence="1" id="KW-0378">Hydrolase</keyword>
<keyword evidence="2" id="KW-1185">Reference proteome</keyword>
<dbReference type="OrthoDB" id="2666448at2759"/>
<reference evidence="1 2" key="1">
    <citation type="journal article" date="2018" name="PLoS ONE">
        <title>The draft genome of Kipferlia bialata reveals reductive genome evolution in fornicate parasites.</title>
        <authorList>
            <person name="Tanifuji G."/>
            <person name="Takabayashi S."/>
            <person name="Kume K."/>
            <person name="Takagi M."/>
            <person name="Nakayama T."/>
            <person name="Kamikawa R."/>
            <person name="Inagaki Y."/>
            <person name="Hashimoto T."/>
        </authorList>
    </citation>
    <scope>NUCLEOTIDE SEQUENCE [LARGE SCALE GENOMIC DNA]</scope>
    <source>
        <strain evidence="1">NY0173</strain>
    </source>
</reference>
<dbReference type="GO" id="GO:0006508">
    <property type="term" value="P:proteolysis"/>
    <property type="evidence" value="ECO:0007669"/>
    <property type="project" value="InterPro"/>
</dbReference>
<comment type="caution">
    <text evidence="1">The sequence shown here is derived from an EMBL/GenBank/DDBJ whole genome shotgun (WGS) entry which is preliminary data.</text>
</comment>
<dbReference type="Proteomes" id="UP000265618">
    <property type="component" value="Unassembled WGS sequence"/>
</dbReference>
<gene>
    <name evidence="1" type="ORF">KIPB_015592</name>
</gene>
<dbReference type="GO" id="GO:0070005">
    <property type="term" value="F:cysteine-type aminopeptidase activity"/>
    <property type="evidence" value="ECO:0007669"/>
    <property type="project" value="InterPro"/>
</dbReference>
<name>A0A9K3DDN5_9EUKA</name>
<dbReference type="Pfam" id="PF03051">
    <property type="entry name" value="Peptidase_C1_2"/>
    <property type="match status" value="1"/>
</dbReference>